<protein>
    <submittedName>
        <fullName evidence="1">Collagen and calcium-binding EGF domain-containing protein 1</fullName>
    </submittedName>
</protein>
<comment type="caution">
    <text evidence="1">The sequence shown here is derived from an EMBL/GenBank/DDBJ whole genome shotgun (WGS) entry which is preliminary data.</text>
</comment>
<evidence type="ECO:0000313" key="1">
    <source>
        <dbReference type="EMBL" id="KAG8010781.1"/>
    </source>
</evidence>
<dbReference type="EMBL" id="CM024803">
    <property type="protein sequence ID" value="KAG8010781.1"/>
    <property type="molecule type" value="Genomic_DNA"/>
</dbReference>
<name>A0ACB7F8Z6_NIBAL</name>
<sequence>MLGCDGGKRASHVAVHASSSSMCTLADSYWRCFYLDLLAKLPDKARPGWSTMLVQGRSTVYKQARHSNETCRQQKKCCKGFKFVLGQCIPEDYDVCTGAPCEQQCTDHFGRVVCTCYPGYRYDRERHRNREKPYCLDIDECAGKNMTVCSQICVNSVGSYRCECEKGYFLEEDGKTCTKGERAVHLFEKSDNVMNAGTCSATCDDFLQIKMSVLQLKQKMAMLSNSADVPEQMTSEKILTSHMFLPGPQGLPGPPVLFSYLISVWNVLGDPGPEGPPGLRGLLGPPGPPGPRGFMGPIGPTPDLSHIKRGPRGPVGLPGAPGKDGLKGPPGSFDFLLLLMADIRNDISDLQTKVYGRPIHSPGDDFPVVPDSWRDSEDNQDNLDTGSGEDYKDPAPRTGGGSKKNRKKKPARERTDFDWNI</sequence>
<keyword evidence="1" id="KW-0176">Collagen</keyword>
<gene>
    <name evidence="1" type="primary">CCBE1.2</name>
    <name evidence="1" type="ORF">GBF38_009987</name>
</gene>
<organism evidence="1 2">
    <name type="scientific">Nibea albiflora</name>
    <name type="common">Yellow drum</name>
    <name type="synonym">Corvina albiflora</name>
    <dbReference type="NCBI Taxonomy" id="240163"/>
    <lineage>
        <taxon>Eukaryota</taxon>
        <taxon>Metazoa</taxon>
        <taxon>Chordata</taxon>
        <taxon>Craniata</taxon>
        <taxon>Vertebrata</taxon>
        <taxon>Euteleostomi</taxon>
        <taxon>Actinopterygii</taxon>
        <taxon>Neopterygii</taxon>
        <taxon>Teleostei</taxon>
        <taxon>Neoteleostei</taxon>
        <taxon>Acanthomorphata</taxon>
        <taxon>Eupercaria</taxon>
        <taxon>Sciaenidae</taxon>
        <taxon>Nibea</taxon>
    </lineage>
</organism>
<proteinExistence type="predicted"/>
<evidence type="ECO:0000313" key="2">
    <source>
        <dbReference type="Proteomes" id="UP000805704"/>
    </source>
</evidence>
<dbReference type="Proteomes" id="UP000805704">
    <property type="component" value="Chromosome 15"/>
</dbReference>
<accession>A0ACB7F8Z6</accession>
<reference evidence="1" key="1">
    <citation type="submission" date="2020-04" db="EMBL/GenBank/DDBJ databases">
        <title>A chromosome-scale assembly and high-density genetic map of the yellow drum (Nibea albiflora) genome.</title>
        <authorList>
            <person name="Xu D."/>
            <person name="Zhang W."/>
            <person name="Chen R."/>
            <person name="Tan P."/>
            <person name="Wang L."/>
            <person name="Song H."/>
            <person name="Tian L."/>
            <person name="Zhu Q."/>
            <person name="Wang B."/>
        </authorList>
    </citation>
    <scope>NUCLEOTIDE SEQUENCE</scope>
    <source>
        <strain evidence="1">ZJHYS-2018</strain>
    </source>
</reference>
<keyword evidence="2" id="KW-1185">Reference proteome</keyword>